<keyword evidence="4" id="KW-1185">Reference proteome</keyword>
<gene>
    <name evidence="3" type="ORF">PF005_g15230</name>
    <name evidence="2" type="ORF">PF007_g6734</name>
</gene>
<dbReference type="AlphaFoldDB" id="A0A6A3SVH6"/>
<dbReference type="EMBL" id="QXFZ01000257">
    <property type="protein sequence ID" value="KAE9124385.1"/>
    <property type="molecule type" value="Genomic_DNA"/>
</dbReference>
<evidence type="ECO:0000313" key="4">
    <source>
        <dbReference type="Proteomes" id="UP000433483"/>
    </source>
</evidence>
<evidence type="ECO:0000313" key="2">
    <source>
        <dbReference type="EMBL" id="KAE9124385.1"/>
    </source>
</evidence>
<dbReference type="EMBL" id="QXGB01000935">
    <property type="protein sequence ID" value="KAE9200742.1"/>
    <property type="molecule type" value="Genomic_DNA"/>
</dbReference>
<dbReference type="Proteomes" id="UP000441208">
    <property type="component" value="Unassembled WGS sequence"/>
</dbReference>
<evidence type="ECO:0000313" key="5">
    <source>
        <dbReference type="Proteomes" id="UP000441208"/>
    </source>
</evidence>
<sequence length="149" mass="16179">MHQYLVTNLKIDGRLQHETVEEQSAQDTGVYREEQVGTAARANRPDPAKTDPATEEADMSDSEYESQCQGREGARQEGTNNTEPTGEVAVENKFANDTRVADKKTTEEKKVANGITRSSAEPTRGGTDLAMGDVENRGAASSSVTHHEV</sequence>
<reference evidence="4 5" key="1">
    <citation type="submission" date="2018-08" db="EMBL/GenBank/DDBJ databases">
        <title>Genomic investigation of the strawberry pathogen Phytophthora fragariae indicates pathogenicity is determined by transcriptional variation in three key races.</title>
        <authorList>
            <person name="Adams T.M."/>
            <person name="Armitage A.D."/>
            <person name="Sobczyk M.K."/>
            <person name="Bates H.J."/>
            <person name="Dunwell J.M."/>
            <person name="Nellist C.F."/>
            <person name="Harrison R.J."/>
        </authorList>
    </citation>
    <scope>NUCLEOTIDE SEQUENCE [LARGE SCALE GENOMIC DNA]</scope>
    <source>
        <strain evidence="3 4">NOV-27</strain>
        <strain evidence="2 5">NOV-71</strain>
    </source>
</reference>
<feature type="compositionally biased region" description="Acidic residues" evidence="1">
    <location>
        <begin position="53"/>
        <end position="64"/>
    </location>
</feature>
<dbReference type="OrthoDB" id="10436890at2759"/>
<accession>A0A6A3SVH6</accession>
<proteinExistence type="predicted"/>
<feature type="region of interest" description="Disordered" evidence="1">
    <location>
        <begin position="17"/>
        <end position="149"/>
    </location>
</feature>
<feature type="compositionally biased region" description="Polar residues" evidence="1">
    <location>
        <begin position="139"/>
        <end position="149"/>
    </location>
</feature>
<name>A0A6A3SVH6_9STRA</name>
<evidence type="ECO:0000256" key="1">
    <source>
        <dbReference type="SAM" id="MobiDB-lite"/>
    </source>
</evidence>
<feature type="compositionally biased region" description="Basic and acidic residues" evidence="1">
    <location>
        <begin position="94"/>
        <end position="111"/>
    </location>
</feature>
<protein>
    <submittedName>
        <fullName evidence="2">Uncharacterized protein</fullName>
    </submittedName>
</protein>
<comment type="caution">
    <text evidence="2">The sequence shown here is derived from an EMBL/GenBank/DDBJ whole genome shotgun (WGS) entry which is preliminary data.</text>
</comment>
<organism evidence="2 5">
    <name type="scientific">Phytophthora fragariae</name>
    <dbReference type="NCBI Taxonomy" id="53985"/>
    <lineage>
        <taxon>Eukaryota</taxon>
        <taxon>Sar</taxon>
        <taxon>Stramenopiles</taxon>
        <taxon>Oomycota</taxon>
        <taxon>Peronosporomycetes</taxon>
        <taxon>Peronosporales</taxon>
        <taxon>Peronosporaceae</taxon>
        <taxon>Phytophthora</taxon>
    </lineage>
</organism>
<evidence type="ECO:0000313" key="3">
    <source>
        <dbReference type="EMBL" id="KAE9200742.1"/>
    </source>
</evidence>
<dbReference type="Proteomes" id="UP000433483">
    <property type="component" value="Unassembled WGS sequence"/>
</dbReference>